<dbReference type="GO" id="GO:0006357">
    <property type="term" value="P:regulation of transcription by RNA polymerase II"/>
    <property type="evidence" value="ECO:0007669"/>
    <property type="project" value="InterPro"/>
</dbReference>
<dbReference type="AlphaFoldDB" id="A0AA88HDD7"/>
<dbReference type="InterPro" id="IPR019095">
    <property type="entry name" value="Mediator_Med18"/>
</dbReference>
<gene>
    <name evidence="6" type="primary">MED18</name>
    <name evidence="7" type="ORF">QYM36_017454</name>
</gene>
<dbReference type="GO" id="GO:0070847">
    <property type="term" value="C:core mediator complex"/>
    <property type="evidence" value="ECO:0007669"/>
    <property type="project" value="TreeGrafter"/>
</dbReference>
<comment type="subunit">
    <text evidence="6">Component of the Mediator complex.</text>
</comment>
<evidence type="ECO:0000256" key="1">
    <source>
        <dbReference type="ARBA" id="ARBA00004123"/>
    </source>
</evidence>
<evidence type="ECO:0000256" key="4">
    <source>
        <dbReference type="ARBA" id="ARBA00023163"/>
    </source>
</evidence>
<evidence type="ECO:0000313" key="8">
    <source>
        <dbReference type="Proteomes" id="UP001187531"/>
    </source>
</evidence>
<comment type="subcellular location">
    <subcellularLocation>
        <location evidence="1 6">Nucleus</location>
    </subcellularLocation>
</comment>
<evidence type="ECO:0000256" key="3">
    <source>
        <dbReference type="ARBA" id="ARBA00023015"/>
    </source>
</evidence>
<dbReference type="EMBL" id="JAVRJZ010000021">
    <property type="protein sequence ID" value="KAK2705412.1"/>
    <property type="molecule type" value="Genomic_DNA"/>
</dbReference>
<evidence type="ECO:0000256" key="6">
    <source>
        <dbReference type="RuleBase" id="RU364150"/>
    </source>
</evidence>
<evidence type="ECO:0000256" key="5">
    <source>
        <dbReference type="ARBA" id="ARBA00023242"/>
    </source>
</evidence>
<dbReference type="GO" id="GO:0016592">
    <property type="term" value="C:mediator complex"/>
    <property type="evidence" value="ECO:0007669"/>
    <property type="project" value="InterPro"/>
</dbReference>
<dbReference type="Pfam" id="PF09637">
    <property type="entry name" value="Med18"/>
    <property type="match status" value="1"/>
</dbReference>
<evidence type="ECO:0000256" key="2">
    <source>
        <dbReference type="ARBA" id="ARBA00009814"/>
    </source>
</evidence>
<organism evidence="7 8">
    <name type="scientific">Artemia franciscana</name>
    <name type="common">Brine shrimp</name>
    <name type="synonym">Artemia sanfranciscana</name>
    <dbReference type="NCBI Taxonomy" id="6661"/>
    <lineage>
        <taxon>Eukaryota</taxon>
        <taxon>Metazoa</taxon>
        <taxon>Ecdysozoa</taxon>
        <taxon>Arthropoda</taxon>
        <taxon>Crustacea</taxon>
        <taxon>Branchiopoda</taxon>
        <taxon>Anostraca</taxon>
        <taxon>Artemiidae</taxon>
        <taxon>Artemia</taxon>
    </lineage>
</organism>
<dbReference type="PANTHER" id="PTHR13321:SF2">
    <property type="entry name" value="MEDIATOR OF RNA POLYMERASE II TRANSCRIPTION SUBUNIT 18"/>
    <property type="match status" value="1"/>
</dbReference>
<keyword evidence="4 6" id="KW-0804">Transcription</keyword>
<evidence type="ECO:0000313" key="7">
    <source>
        <dbReference type="EMBL" id="KAK2705411.1"/>
    </source>
</evidence>
<keyword evidence="3 6" id="KW-0805">Transcription regulation</keyword>
<comment type="similarity">
    <text evidence="2 6">Belongs to the Mediator complex subunit 18 family.</text>
</comment>
<keyword evidence="5 6" id="KW-0539">Nucleus</keyword>
<dbReference type="GO" id="GO:0003712">
    <property type="term" value="F:transcription coregulator activity"/>
    <property type="evidence" value="ECO:0007669"/>
    <property type="project" value="InterPro"/>
</dbReference>
<dbReference type="Proteomes" id="UP001187531">
    <property type="component" value="Unassembled WGS sequence"/>
</dbReference>
<reference evidence="7" key="1">
    <citation type="submission" date="2023-07" db="EMBL/GenBank/DDBJ databases">
        <title>Chromosome-level genome assembly of Artemia franciscana.</title>
        <authorList>
            <person name="Jo E."/>
        </authorList>
    </citation>
    <scope>NUCLEOTIDE SEQUENCE</scope>
    <source>
        <tissue evidence="7">Whole body</tissue>
    </source>
</reference>
<comment type="caution">
    <text evidence="7">The sequence shown here is derived from an EMBL/GenBank/DDBJ whole genome shotgun (WGS) entry which is preliminary data.</text>
</comment>
<protein>
    <recommendedName>
        <fullName evidence="6">Mediator of RNA polymerase II transcription subunit 18</fullName>
    </recommendedName>
    <alternativeName>
        <fullName evidence="6">Mediator complex subunit 18</fullName>
    </alternativeName>
</protein>
<keyword evidence="8" id="KW-1185">Reference proteome</keyword>
<dbReference type="PANTHER" id="PTHR13321">
    <property type="entry name" value="MEDIATOR OF RNA POLYMERASE II TRANSCRIPTION, SUBUNIT 18"/>
    <property type="match status" value="1"/>
</dbReference>
<dbReference type="GO" id="GO:0006369">
    <property type="term" value="P:termination of RNA polymerase II transcription"/>
    <property type="evidence" value="ECO:0007669"/>
    <property type="project" value="TreeGrafter"/>
</dbReference>
<comment type="function">
    <text evidence="6">Component of the Mediator complex, a coactivator involved in the regulated transcription of nearly all RNA polymerase II-dependent genes. Mediator functions as a bridge to convey information from gene-specific regulatory proteins to the basal RNA polymerase II transcription machinery. Mediator is recruited to promoters by direct interactions with regulatory proteins and serves as a scaffold for the assembly of a functional preinitiation complex with RNA polymerase II and the general transcription factors.</text>
</comment>
<accession>A0AA88HDD7</accession>
<name>A0AA88HDD7_ARTSF</name>
<sequence>MAQLNPTVSAIENLTSALNKQIIPNSEYLLHGSVLDEHAEVLLHRLRGLCDSTENPIEMFNDSEMCFSLRASTSGQIGAPQPLILKVRKSLKHPDMPWHLRYIGLPELGDKNQPTIVRTCIDVACNSNIVEFLTELGFRLEYEYVLNGFIFRKGKMKATVSKLFRPNISKAGDGIETSAGTPFSSSYLVELSVLAHGQDKAVGEDMKTFADQLRPLVNLEKTDYKRLAAPPGFQ</sequence>
<dbReference type="EMBL" id="JAVRJZ010000021">
    <property type="protein sequence ID" value="KAK2705411.1"/>
    <property type="molecule type" value="Genomic_DNA"/>
</dbReference>
<dbReference type="Gene3D" id="2.40.320.10">
    <property type="entry name" value="Hypothetical Protein Pfu-838710-001"/>
    <property type="match status" value="1"/>
</dbReference>
<keyword evidence="6" id="KW-0010">Activator</keyword>
<proteinExistence type="inferred from homology"/>